<name>A0A521DT78_SACCC</name>
<keyword evidence="3" id="KW-1185">Reference proteome</keyword>
<gene>
    <name evidence="2" type="ORF">SAMN06265379_106147</name>
</gene>
<dbReference type="SUPFAM" id="SSF55874">
    <property type="entry name" value="ATPase domain of HSP90 chaperone/DNA topoisomerase II/histidine kinase"/>
    <property type="match status" value="1"/>
</dbReference>
<sequence>MKFVYEVEGGDFSKAGNAASGVKKVLKQLNVNPKVIKRTVVALYEAEVNIVAHAYKGTINININTADISIVLDDEGPGIPDIELAMREGFSTASSEVREMGFGAGMGLPNIKKNVDELKVSSIVNKGTKVEMKTNL</sequence>
<dbReference type="InterPro" id="IPR036890">
    <property type="entry name" value="HATPase_C_sf"/>
</dbReference>
<evidence type="ECO:0000313" key="3">
    <source>
        <dbReference type="Proteomes" id="UP000319040"/>
    </source>
</evidence>
<dbReference type="AlphaFoldDB" id="A0A521DT78"/>
<evidence type="ECO:0000259" key="1">
    <source>
        <dbReference type="Pfam" id="PF13581"/>
    </source>
</evidence>
<protein>
    <submittedName>
        <fullName evidence="2">Anti-sigma regulatory factor (Ser/Thr protein kinase)</fullName>
    </submittedName>
</protein>
<accession>A0A521DT78</accession>
<dbReference type="OrthoDB" id="9797578at2"/>
<dbReference type="InterPro" id="IPR003594">
    <property type="entry name" value="HATPase_dom"/>
</dbReference>
<dbReference type="RefSeq" id="WP_142533853.1">
    <property type="nucleotide sequence ID" value="NZ_FXTB01000006.1"/>
</dbReference>
<dbReference type="Gene3D" id="3.30.565.10">
    <property type="entry name" value="Histidine kinase-like ATPase, C-terminal domain"/>
    <property type="match status" value="1"/>
</dbReference>
<feature type="domain" description="Histidine kinase/HSP90-like ATPase" evidence="1">
    <location>
        <begin position="17"/>
        <end position="133"/>
    </location>
</feature>
<reference evidence="2 3" key="1">
    <citation type="submission" date="2017-05" db="EMBL/GenBank/DDBJ databases">
        <authorList>
            <person name="Varghese N."/>
            <person name="Submissions S."/>
        </authorList>
    </citation>
    <scope>NUCLEOTIDE SEQUENCE [LARGE SCALE GENOMIC DNA]</scope>
    <source>
        <strain evidence="2 3">DSM 27040</strain>
    </source>
</reference>
<proteinExistence type="predicted"/>
<dbReference type="Proteomes" id="UP000319040">
    <property type="component" value="Unassembled WGS sequence"/>
</dbReference>
<dbReference type="EMBL" id="FXTB01000006">
    <property type="protein sequence ID" value="SMO74919.1"/>
    <property type="molecule type" value="Genomic_DNA"/>
</dbReference>
<organism evidence="2 3">
    <name type="scientific">Saccharicrinis carchari</name>
    <dbReference type="NCBI Taxonomy" id="1168039"/>
    <lineage>
        <taxon>Bacteria</taxon>
        <taxon>Pseudomonadati</taxon>
        <taxon>Bacteroidota</taxon>
        <taxon>Bacteroidia</taxon>
        <taxon>Marinilabiliales</taxon>
        <taxon>Marinilabiliaceae</taxon>
        <taxon>Saccharicrinis</taxon>
    </lineage>
</organism>
<dbReference type="Pfam" id="PF13581">
    <property type="entry name" value="HATPase_c_2"/>
    <property type="match status" value="1"/>
</dbReference>
<evidence type="ECO:0000313" key="2">
    <source>
        <dbReference type="EMBL" id="SMO74919.1"/>
    </source>
</evidence>